<feature type="region of interest" description="Disordered" evidence="2">
    <location>
        <begin position="122"/>
        <end position="167"/>
    </location>
</feature>
<dbReference type="OrthoDB" id="5427517at2759"/>
<proteinExistence type="predicted"/>
<accession>A0A9W8WQT6</accession>
<gene>
    <name evidence="3" type="ORF">N0V87_010175</name>
</gene>
<evidence type="ECO:0000313" key="3">
    <source>
        <dbReference type="EMBL" id="KAJ4330232.1"/>
    </source>
</evidence>
<feature type="compositionally biased region" description="Acidic residues" evidence="2">
    <location>
        <begin position="459"/>
        <end position="490"/>
    </location>
</feature>
<reference evidence="3" key="1">
    <citation type="submission" date="2022-10" db="EMBL/GenBank/DDBJ databases">
        <title>Tapping the CABI collections for fungal endophytes: first genome assemblies for Collariella, Neodidymelliopsis, Ascochyta clinopodiicola, Didymella pomorum, Didymosphaeria variabile, Neocosmospora piperis and Neocucurbitaria cava.</title>
        <authorList>
            <person name="Hill R."/>
        </authorList>
    </citation>
    <scope>NUCLEOTIDE SEQUENCE</scope>
    <source>
        <strain evidence="3">IMI 360193</strain>
    </source>
</reference>
<evidence type="ECO:0000256" key="2">
    <source>
        <dbReference type="SAM" id="MobiDB-lite"/>
    </source>
</evidence>
<feature type="coiled-coil region" evidence="1">
    <location>
        <begin position="334"/>
        <end position="361"/>
    </location>
</feature>
<sequence>MEDLLTAMEECVIQSVISGNISLDKRRNPALAKALADIRPQSKEQPSIYHQSMNNKKGLSPTPNQLLEALDHMESYVKATCEKNHPDDVKEYTKVLYARNSIWHGANKELFAKYMWHEVEVPKTPPSTPPTAAATGKGKGKAKAKVKTPTPSPSNPGDDSDAATKKKKKDTKRVWRYCRAHVLETKVFIKALRNRLTKVNQTHYDRPLEFPIVEVGYAKNSIERLSAHKGHHNSNYIMKLMEAIFWKFFPHVKGDKGKLEPEFFIDQEVIALIWKVDQAEIAEIGLTRLAEGYIHNGGGFSHYPAGLSNASAHKVAPKIWSAAQIWMMEKSCFKANHEAELQILRDQVDKKRVANEGLEVQIQQREDEQIPVRAINAVVKELAKTSTVSSSSDLAPQMQDPLRALEARVNMLELQRRKPEQDIKEPLEKLADAGRKLPSLTELNLHLDEFMTTQHGEEATNEEADSGNADDEDEGEDADGDMEMVDDDGGEGSAEQMERVELVAESQGSEMALDVDDEQAMGADIDQVLAKFPRKFKLSFQGSALDKSHRSAPPRFDKPDVPTLAKEQS</sequence>
<feature type="region of interest" description="Disordered" evidence="2">
    <location>
        <begin position="542"/>
        <end position="569"/>
    </location>
</feature>
<keyword evidence="1" id="KW-0175">Coiled coil</keyword>
<organism evidence="3 4">
    <name type="scientific">Didymella glomerata</name>
    <dbReference type="NCBI Taxonomy" id="749621"/>
    <lineage>
        <taxon>Eukaryota</taxon>
        <taxon>Fungi</taxon>
        <taxon>Dikarya</taxon>
        <taxon>Ascomycota</taxon>
        <taxon>Pezizomycotina</taxon>
        <taxon>Dothideomycetes</taxon>
        <taxon>Pleosporomycetidae</taxon>
        <taxon>Pleosporales</taxon>
        <taxon>Pleosporineae</taxon>
        <taxon>Didymellaceae</taxon>
        <taxon>Didymella</taxon>
    </lineage>
</organism>
<protein>
    <submittedName>
        <fullName evidence="3">Uncharacterized protein</fullName>
    </submittedName>
</protein>
<feature type="region of interest" description="Disordered" evidence="2">
    <location>
        <begin position="456"/>
        <end position="496"/>
    </location>
</feature>
<comment type="caution">
    <text evidence="3">The sequence shown here is derived from an EMBL/GenBank/DDBJ whole genome shotgun (WGS) entry which is preliminary data.</text>
</comment>
<evidence type="ECO:0000256" key="1">
    <source>
        <dbReference type="SAM" id="Coils"/>
    </source>
</evidence>
<dbReference type="Proteomes" id="UP001140562">
    <property type="component" value="Unassembled WGS sequence"/>
</dbReference>
<dbReference type="EMBL" id="JAPEUV010000214">
    <property type="protein sequence ID" value="KAJ4330232.1"/>
    <property type="molecule type" value="Genomic_DNA"/>
</dbReference>
<name>A0A9W8WQT6_9PLEO</name>
<keyword evidence="4" id="KW-1185">Reference proteome</keyword>
<evidence type="ECO:0000313" key="4">
    <source>
        <dbReference type="Proteomes" id="UP001140562"/>
    </source>
</evidence>
<dbReference type="AlphaFoldDB" id="A0A9W8WQT6"/>